<feature type="domain" description="Galactosyltransferase C-terminal" evidence="4">
    <location>
        <begin position="115"/>
        <end position="169"/>
    </location>
</feature>
<keyword evidence="3" id="KW-0808">Transferase</keyword>
<sequence length="249" mass="27999">MDQDVDLPKTTAFPVRTARVDGNGTSLPLAEARNRAAEFSRSESIVFLDVDCIPSASMIDRFQSALRDDDRLWMGSARYLPANATDGQWKMDDLSLLARPHPLQPDLDEGERQPSEHYEMFWSLCFAIRKSTFQQIGGFDGSFDGYGGEDTDFAFAARHAGVSFGFLGAVAYHQHHKVCKPPLNHFDAIVRNAMQFREKWGVWPMESWLNAFARMGLLQFDIRDDTLSILRKPLSEEIDAAAAVAPYGF</sequence>
<evidence type="ECO:0000256" key="3">
    <source>
        <dbReference type="ARBA" id="ARBA00022679"/>
    </source>
</evidence>
<keyword evidence="6" id="KW-1185">Reference proteome</keyword>
<dbReference type="PANTHER" id="PTHR43179">
    <property type="entry name" value="RHAMNOSYLTRANSFERASE WBBL"/>
    <property type="match status" value="1"/>
</dbReference>
<evidence type="ECO:0000256" key="1">
    <source>
        <dbReference type="ARBA" id="ARBA00006739"/>
    </source>
</evidence>
<gene>
    <name evidence="5" type="ORF">CA85_29970</name>
</gene>
<keyword evidence="2" id="KW-0328">Glycosyltransferase</keyword>
<evidence type="ECO:0000256" key="2">
    <source>
        <dbReference type="ARBA" id="ARBA00022676"/>
    </source>
</evidence>
<proteinExistence type="inferred from homology"/>
<name>A0A5C5XUR2_9BACT</name>
<dbReference type="GO" id="GO:0016757">
    <property type="term" value="F:glycosyltransferase activity"/>
    <property type="evidence" value="ECO:0007669"/>
    <property type="project" value="UniProtKB-KW"/>
</dbReference>
<dbReference type="SUPFAM" id="SSF53448">
    <property type="entry name" value="Nucleotide-diphospho-sugar transferases"/>
    <property type="match status" value="1"/>
</dbReference>
<comment type="similarity">
    <text evidence="1">Belongs to the glycosyltransferase 2 family.</text>
</comment>
<reference evidence="5 6" key="1">
    <citation type="submission" date="2019-02" db="EMBL/GenBank/DDBJ databases">
        <title>Deep-cultivation of Planctomycetes and their phenomic and genomic characterization uncovers novel biology.</title>
        <authorList>
            <person name="Wiegand S."/>
            <person name="Jogler M."/>
            <person name="Boedeker C."/>
            <person name="Pinto D."/>
            <person name="Vollmers J."/>
            <person name="Rivas-Marin E."/>
            <person name="Kohn T."/>
            <person name="Peeters S.H."/>
            <person name="Heuer A."/>
            <person name="Rast P."/>
            <person name="Oberbeckmann S."/>
            <person name="Bunk B."/>
            <person name="Jeske O."/>
            <person name="Meyerdierks A."/>
            <person name="Storesund J.E."/>
            <person name="Kallscheuer N."/>
            <person name="Luecker S."/>
            <person name="Lage O.M."/>
            <person name="Pohl T."/>
            <person name="Merkel B.J."/>
            <person name="Hornburger P."/>
            <person name="Mueller R.-W."/>
            <person name="Bruemmer F."/>
            <person name="Labrenz M."/>
            <person name="Spormann A.M."/>
            <person name="Op Den Camp H."/>
            <person name="Overmann J."/>
            <person name="Amann R."/>
            <person name="Jetten M.S.M."/>
            <person name="Mascher T."/>
            <person name="Medema M.H."/>
            <person name="Devos D.P."/>
            <person name="Kaster A.-K."/>
            <person name="Ovreas L."/>
            <person name="Rohde M."/>
            <person name="Galperin M.Y."/>
            <person name="Jogler C."/>
        </authorList>
    </citation>
    <scope>NUCLEOTIDE SEQUENCE [LARGE SCALE GENOMIC DNA]</scope>
    <source>
        <strain evidence="5 6">CA85</strain>
    </source>
</reference>
<evidence type="ECO:0000313" key="6">
    <source>
        <dbReference type="Proteomes" id="UP000318053"/>
    </source>
</evidence>
<dbReference type="InterPro" id="IPR027791">
    <property type="entry name" value="Galactosyl_T_C"/>
</dbReference>
<dbReference type="Pfam" id="PF02709">
    <property type="entry name" value="Glyco_transf_7C"/>
    <property type="match status" value="1"/>
</dbReference>
<dbReference type="Proteomes" id="UP000318053">
    <property type="component" value="Unassembled WGS sequence"/>
</dbReference>
<organism evidence="5 6">
    <name type="scientific">Allorhodopirellula solitaria</name>
    <dbReference type="NCBI Taxonomy" id="2527987"/>
    <lineage>
        <taxon>Bacteria</taxon>
        <taxon>Pseudomonadati</taxon>
        <taxon>Planctomycetota</taxon>
        <taxon>Planctomycetia</taxon>
        <taxon>Pirellulales</taxon>
        <taxon>Pirellulaceae</taxon>
        <taxon>Allorhodopirellula</taxon>
    </lineage>
</organism>
<accession>A0A5C5XUR2</accession>
<evidence type="ECO:0000259" key="4">
    <source>
        <dbReference type="Pfam" id="PF02709"/>
    </source>
</evidence>
<dbReference type="OrthoDB" id="9812302at2"/>
<dbReference type="AlphaFoldDB" id="A0A5C5XUR2"/>
<dbReference type="RefSeq" id="WP_146391943.1">
    <property type="nucleotide sequence ID" value="NZ_SJPK01000006.1"/>
</dbReference>
<protein>
    <recommendedName>
        <fullName evidence="4">Galactosyltransferase C-terminal domain-containing protein</fullName>
    </recommendedName>
</protein>
<dbReference type="EMBL" id="SJPK01000006">
    <property type="protein sequence ID" value="TWT66133.1"/>
    <property type="molecule type" value="Genomic_DNA"/>
</dbReference>
<dbReference type="PANTHER" id="PTHR43179:SF12">
    <property type="entry name" value="GALACTOFURANOSYLTRANSFERASE GLFT2"/>
    <property type="match status" value="1"/>
</dbReference>
<dbReference type="InterPro" id="IPR029044">
    <property type="entry name" value="Nucleotide-diphossugar_trans"/>
</dbReference>
<comment type="caution">
    <text evidence="5">The sequence shown here is derived from an EMBL/GenBank/DDBJ whole genome shotgun (WGS) entry which is preliminary data.</text>
</comment>
<dbReference type="Gene3D" id="3.90.550.10">
    <property type="entry name" value="Spore Coat Polysaccharide Biosynthesis Protein SpsA, Chain A"/>
    <property type="match status" value="1"/>
</dbReference>
<evidence type="ECO:0000313" key="5">
    <source>
        <dbReference type="EMBL" id="TWT66133.1"/>
    </source>
</evidence>